<dbReference type="EMBL" id="MU117993">
    <property type="protein sequence ID" value="KAF9649790.1"/>
    <property type="molecule type" value="Genomic_DNA"/>
</dbReference>
<organism evidence="1 2">
    <name type="scientific">Thelephora ganbajun</name>
    <name type="common">Ganba fungus</name>
    <dbReference type="NCBI Taxonomy" id="370292"/>
    <lineage>
        <taxon>Eukaryota</taxon>
        <taxon>Fungi</taxon>
        <taxon>Dikarya</taxon>
        <taxon>Basidiomycota</taxon>
        <taxon>Agaricomycotina</taxon>
        <taxon>Agaricomycetes</taxon>
        <taxon>Thelephorales</taxon>
        <taxon>Thelephoraceae</taxon>
        <taxon>Thelephora</taxon>
    </lineage>
</organism>
<reference evidence="1" key="2">
    <citation type="journal article" date="2020" name="Nat. Commun.">
        <title>Large-scale genome sequencing of mycorrhizal fungi provides insights into the early evolution of symbiotic traits.</title>
        <authorList>
            <person name="Miyauchi S."/>
            <person name="Kiss E."/>
            <person name="Kuo A."/>
            <person name="Drula E."/>
            <person name="Kohler A."/>
            <person name="Sanchez-Garcia M."/>
            <person name="Morin E."/>
            <person name="Andreopoulos B."/>
            <person name="Barry K.W."/>
            <person name="Bonito G."/>
            <person name="Buee M."/>
            <person name="Carver A."/>
            <person name="Chen C."/>
            <person name="Cichocki N."/>
            <person name="Clum A."/>
            <person name="Culley D."/>
            <person name="Crous P.W."/>
            <person name="Fauchery L."/>
            <person name="Girlanda M."/>
            <person name="Hayes R.D."/>
            <person name="Keri Z."/>
            <person name="LaButti K."/>
            <person name="Lipzen A."/>
            <person name="Lombard V."/>
            <person name="Magnuson J."/>
            <person name="Maillard F."/>
            <person name="Murat C."/>
            <person name="Nolan M."/>
            <person name="Ohm R.A."/>
            <person name="Pangilinan J."/>
            <person name="Pereira M.F."/>
            <person name="Perotto S."/>
            <person name="Peter M."/>
            <person name="Pfister S."/>
            <person name="Riley R."/>
            <person name="Sitrit Y."/>
            <person name="Stielow J.B."/>
            <person name="Szollosi G."/>
            <person name="Zifcakova L."/>
            <person name="Stursova M."/>
            <person name="Spatafora J.W."/>
            <person name="Tedersoo L."/>
            <person name="Vaario L.M."/>
            <person name="Yamada A."/>
            <person name="Yan M."/>
            <person name="Wang P."/>
            <person name="Xu J."/>
            <person name="Bruns T."/>
            <person name="Baldrian P."/>
            <person name="Vilgalys R."/>
            <person name="Dunand C."/>
            <person name="Henrissat B."/>
            <person name="Grigoriev I.V."/>
            <person name="Hibbett D."/>
            <person name="Nagy L.G."/>
            <person name="Martin F.M."/>
        </authorList>
    </citation>
    <scope>NUCLEOTIDE SEQUENCE</scope>
    <source>
        <strain evidence="1">P2</strain>
    </source>
</reference>
<gene>
    <name evidence="1" type="ORF">BDM02DRAFT_3113263</name>
</gene>
<dbReference type="Proteomes" id="UP000886501">
    <property type="component" value="Unassembled WGS sequence"/>
</dbReference>
<evidence type="ECO:0000313" key="1">
    <source>
        <dbReference type="EMBL" id="KAF9649790.1"/>
    </source>
</evidence>
<proteinExistence type="predicted"/>
<reference evidence="1" key="1">
    <citation type="submission" date="2019-10" db="EMBL/GenBank/DDBJ databases">
        <authorList>
            <consortium name="DOE Joint Genome Institute"/>
            <person name="Kuo A."/>
            <person name="Miyauchi S."/>
            <person name="Kiss E."/>
            <person name="Drula E."/>
            <person name="Kohler A."/>
            <person name="Sanchez-Garcia M."/>
            <person name="Andreopoulos B."/>
            <person name="Barry K.W."/>
            <person name="Bonito G."/>
            <person name="Buee M."/>
            <person name="Carver A."/>
            <person name="Chen C."/>
            <person name="Cichocki N."/>
            <person name="Clum A."/>
            <person name="Culley D."/>
            <person name="Crous P.W."/>
            <person name="Fauchery L."/>
            <person name="Girlanda M."/>
            <person name="Hayes R."/>
            <person name="Keri Z."/>
            <person name="Labutti K."/>
            <person name="Lipzen A."/>
            <person name="Lombard V."/>
            <person name="Magnuson J."/>
            <person name="Maillard F."/>
            <person name="Morin E."/>
            <person name="Murat C."/>
            <person name="Nolan M."/>
            <person name="Ohm R."/>
            <person name="Pangilinan J."/>
            <person name="Pereira M."/>
            <person name="Perotto S."/>
            <person name="Peter M."/>
            <person name="Riley R."/>
            <person name="Sitrit Y."/>
            <person name="Stielow B."/>
            <person name="Szollosi G."/>
            <person name="Zifcakova L."/>
            <person name="Stursova M."/>
            <person name="Spatafora J.W."/>
            <person name="Tedersoo L."/>
            <person name="Vaario L.-M."/>
            <person name="Yamada A."/>
            <person name="Yan M."/>
            <person name="Wang P."/>
            <person name="Xu J."/>
            <person name="Bruns T."/>
            <person name="Baldrian P."/>
            <person name="Vilgalys R."/>
            <person name="Henrissat B."/>
            <person name="Grigoriev I.V."/>
            <person name="Hibbett D."/>
            <person name="Nagy L.G."/>
            <person name="Martin F.M."/>
        </authorList>
    </citation>
    <scope>NUCLEOTIDE SEQUENCE</scope>
    <source>
        <strain evidence="1">P2</strain>
    </source>
</reference>
<name>A0ACB6ZIZ8_THEGA</name>
<evidence type="ECO:0000313" key="2">
    <source>
        <dbReference type="Proteomes" id="UP000886501"/>
    </source>
</evidence>
<comment type="caution">
    <text evidence="1">The sequence shown here is derived from an EMBL/GenBank/DDBJ whole genome shotgun (WGS) entry which is preliminary data.</text>
</comment>
<protein>
    <submittedName>
        <fullName evidence="1">Uncharacterized protein</fullName>
    </submittedName>
</protein>
<sequence>MVSGLWVRNLSARFPERCIGVLDSWDVTTSRAFLLNNSEGRIVPKTHVMYVALDPGLPPAWHTEQNVYIAQESPVTFGEHGTAHSPVFSNDRTKVAWAELAGDGCESDRAVLVVYDLRKDESYKLTSCWDRSPASISFSEDDKYLHFTAGSKARVKVFVLPVPASNPSSDKKLASPFKPTDEHTTSTIQPLPSGRLLYFQNSFTKPNDVHLTRGLNQLPASYNP</sequence>
<accession>A0ACB6ZIZ8</accession>
<keyword evidence="2" id="KW-1185">Reference proteome</keyword>